<organism evidence="1 2">
    <name type="scientific">Xanthomarina spongicola</name>
    <dbReference type="NCBI Taxonomy" id="570520"/>
    <lineage>
        <taxon>Bacteria</taxon>
        <taxon>Pseudomonadati</taxon>
        <taxon>Bacteroidota</taxon>
        <taxon>Flavobacteriia</taxon>
        <taxon>Flavobacteriales</taxon>
        <taxon>Flavobacteriaceae</taxon>
        <taxon>Xanthomarina</taxon>
    </lineage>
</organism>
<sequence length="189" mass="21721">MKQLTNLLFLVSFTVFSQYSYNSSEAFPFGQANPEAPKQITDYEAMIGSCNCTSTRRNQDGTWTEPEAMTWTWKYILNGMAVQDETLKADGSHSGSIRQFIADSSRWYVHWYSSKTPSTTFPTWEGNKKENGNIVLYKEQAAPNGTEGFFRLTFYDISKSGYKWVGEWVDKSESVVFPTWKIDCIREDN</sequence>
<dbReference type="AlphaFoldDB" id="A0A316DJ37"/>
<evidence type="ECO:0000313" key="2">
    <source>
        <dbReference type="Proteomes" id="UP000245430"/>
    </source>
</evidence>
<proteinExistence type="predicted"/>
<keyword evidence="2" id="KW-1185">Reference proteome</keyword>
<dbReference type="EMBL" id="QGGP01000008">
    <property type="protein sequence ID" value="PWK17512.1"/>
    <property type="molecule type" value="Genomic_DNA"/>
</dbReference>
<accession>A0A316DJ37</accession>
<protein>
    <submittedName>
        <fullName evidence="1">Uncharacterized protein</fullName>
    </submittedName>
</protein>
<dbReference type="Proteomes" id="UP000245430">
    <property type="component" value="Unassembled WGS sequence"/>
</dbReference>
<gene>
    <name evidence="1" type="ORF">LX78_02614</name>
</gene>
<dbReference type="OrthoDB" id="9814425at2"/>
<name>A0A316DJ37_9FLAO</name>
<evidence type="ECO:0000313" key="1">
    <source>
        <dbReference type="EMBL" id="PWK17512.1"/>
    </source>
</evidence>
<comment type="caution">
    <text evidence="1">The sequence shown here is derived from an EMBL/GenBank/DDBJ whole genome shotgun (WGS) entry which is preliminary data.</text>
</comment>
<reference evidence="1 2" key="1">
    <citation type="submission" date="2018-05" db="EMBL/GenBank/DDBJ databases">
        <title>Genomic Encyclopedia of Archaeal and Bacterial Type Strains, Phase II (KMG-II): from individual species to whole genera.</title>
        <authorList>
            <person name="Goeker M."/>
        </authorList>
    </citation>
    <scope>NUCLEOTIDE SEQUENCE [LARGE SCALE GENOMIC DNA]</scope>
    <source>
        <strain evidence="1 2">DSM 22637</strain>
    </source>
</reference>
<dbReference type="RefSeq" id="WP_109683168.1">
    <property type="nucleotide sequence ID" value="NZ_QGGP01000008.1"/>
</dbReference>